<dbReference type="RefSeq" id="WP_204635341.1">
    <property type="nucleotide sequence ID" value="NZ_JADIKC010000003.1"/>
</dbReference>
<evidence type="ECO:0000256" key="1">
    <source>
        <dbReference type="ARBA" id="ARBA00004922"/>
    </source>
</evidence>
<dbReference type="PANTHER" id="PTHR44998">
    <property type="match status" value="1"/>
</dbReference>
<evidence type="ECO:0000256" key="2">
    <source>
        <dbReference type="ARBA" id="ARBA00005386"/>
    </source>
</evidence>
<feature type="repeat" description="TPR" evidence="8">
    <location>
        <begin position="136"/>
        <end position="169"/>
    </location>
</feature>
<name>A0ABS2JPF9_9GAMM</name>
<comment type="pathway">
    <text evidence="1">Protein modification; protein glycosylation.</text>
</comment>
<dbReference type="EC" id="2.4.1.255" evidence="3"/>
<gene>
    <name evidence="10" type="ORF">ISP20_07010</name>
</gene>
<dbReference type="EMBL" id="JADIKC010000003">
    <property type="protein sequence ID" value="MBM7120907.1"/>
    <property type="molecule type" value="Genomic_DNA"/>
</dbReference>
<dbReference type="SUPFAM" id="SSF53756">
    <property type="entry name" value="UDP-Glycosyltransferase/glycogen phosphorylase"/>
    <property type="match status" value="1"/>
</dbReference>
<comment type="caution">
    <text evidence="10">The sequence shown here is derived from an EMBL/GenBank/DDBJ whole genome shotgun (WGS) entry which is preliminary data.</text>
</comment>
<dbReference type="Pfam" id="PF13844">
    <property type="entry name" value="Glyco_transf_41"/>
    <property type="match status" value="2"/>
</dbReference>
<dbReference type="InterPro" id="IPR019734">
    <property type="entry name" value="TPR_rpt"/>
</dbReference>
<keyword evidence="5" id="KW-0808">Transferase</keyword>
<dbReference type="InterPro" id="IPR029489">
    <property type="entry name" value="OGT/SEC/SPY_C"/>
</dbReference>
<dbReference type="PANTHER" id="PTHR44998:SF1">
    <property type="entry name" value="UDP-N-ACETYLGLUCOSAMINE--PEPTIDE N-ACETYLGLUCOSAMINYLTRANSFERASE 110 KDA SUBUNIT"/>
    <property type="match status" value="1"/>
</dbReference>
<organism evidence="10 11">
    <name type="scientific">Dyella kyungheensis</name>
    <dbReference type="NCBI Taxonomy" id="1242174"/>
    <lineage>
        <taxon>Bacteria</taxon>
        <taxon>Pseudomonadati</taxon>
        <taxon>Pseudomonadota</taxon>
        <taxon>Gammaproteobacteria</taxon>
        <taxon>Lysobacterales</taxon>
        <taxon>Rhodanobacteraceae</taxon>
        <taxon>Dyella</taxon>
    </lineage>
</organism>
<evidence type="ECO:0000259" key="9">
    <source>
        <dbReference type="Pfam" id="PF13844"/>
    </source>
</evidence>
<dbReference type="Pfam" id="PF13432">
    <property type="entry name" value="TPR_16"/>
    <property type="match status" value="1"/>
</dbReference>
<feature type="domain" description="O-GlcNAc transferase C-terminal" evidence="9">
    <location>
        <begin position="283"/>
        <end position="441"/>
    </location>
</feature>
<reference evidence="10 11" key="1">
    <citation type="submission" date="2020-10" db="EMBL/GenBank/DDBJ databases">
        <title>Phylogeny of dyella-like bacteria.</title>
        <authorList>
            <person name="Fu J."/>
        </authorList>
    </citation>
    <scope>NUCLEOTIDE SEQUENCE [LARGE SCALE GENOMIC DNA]</scope>
    <source>
        <strain evidence="10 11">THG-B117</strain>
    </source>
</reference>
<dbReference type="PROSITE" id="PS50005">
    <property type="entry name" value="TPR"/>
    <property type="match status" value="1"/>
</dbReference>
<feature type="domain" description="O-GlcNAc transferase C-terminal" evidence="9">
    <location>
        <begin position="449"/>
        <end position="633"/>
    </location>
</feature>
<dbReference type="Proteomes" id="UP001430065">
    <property type="component" value="Unassembled WGS sequence"/>
</dbReference>
<dbReference type="SMART" id="SM00028">
    <property type="entry name" value="TPR"/>
    <property type="match status" value="2"/>
</dbReference>
<keyword evidence="4 10" id="KW-0328">Glycosyltransferase</keyword>
<dbReference type="SUPFAM" id="SSF48452">
    <property type="entry name" value="TPR-like"/>
    <property type="match status" value="1"/>
</dbReference>
<keyword evidence="6" id="KW-0677">Repeat</keyword>
<protein>
    <recommendedName>
        <fullName evidence="3">protein O-GlcNAc transferase</fullName>
        <ecNumber evidence="3">2.4.1.255</ecNumber>
    </recommendedName>
</protein>
<keyword evidence="7 8" id="KW-0802">TPR repeat</keyword>
<evidence type="ECO:0000256" key="6">
    <source>
        <dbReference type="ARBA" id="ARBA00022737"/>
    </source>
</evidence>
<keyword evidence="11" id="KW-1185">Reference proteome</keyword>
<dbReference type="Gene3D" id="1.25.40.10">
    <property type="entry name" value="Tetratricopeptide repeat domain"/>
    <property type="match status" value="2"/>
</dbReference>
<evidence type="ECO:0000313" key="10">
    <source>
        <dbReference type="EMBL" id="MBM7120907.1"/>
    </source>
</evidence>
<dbReference type="Gene3D" id="3.40.50.11380">
    <property type="match status" value="1"/>
</dbReference>
<evidence type="ECO:0000256" key="5">
    <source>
        <dbReference type="ARBA" id="ARBA00022679"/>
    </source>
</evidence>
<evidence type="ECO:0000256" key="7">
    <source>
        <dbReference type="ARBA" id="ARBA00022803"/>
    </source>
</evidence>
<comment type="similarity">
    <text evidence="2">Belongs to the glycosyltransferase 41 family. O-GlcNAc transferase subfamily.</text>
</comment>
<evidence type="ECO:0000256" key="8">
    <source>
        <dbReference type="PROSITE-ProRule" id="PRU00339"/>
    </source>
</evidence>
<evidence type="ECO:0000256" key="3">
    <source>
        <dbReference type="ARBA" id="ARBA00011970"/>
    </source>
</evidence>
<evidence type="ECO:0000256" key="4">
    <source>
        <dbReference type="ARBA" id="ARBA00022676"/>
    </source>
</evidence>
<proteinExistence type="inferred from homology"/>
<dbReference type="Gene3D" id="3.40.50.2000">
    <property type="entry name" value="Glycogen Phosphorylase B"/>
    <property type="match status" value="1"/>
</dbReference>
<dbReference type="InterPro" id="IPR011990">
    <property type="entry name" value="TPR-like_helical_dom_sf"/>
</dbReference>
<sequence>MSGFATVYGRRRGIAAINQSFGGKEMEQVAGIDLYAAIADREGATPASMALDKFIERLRAVTAGKDRLTGALNDLGARLFREKAYPLAHHCYEQASRHPQAIGARANLGRCEIRLGRPERARAIAASLTGQHPDEVAGWVLLGEASIVLERFAEAVAAYERAAQLKPDQPGVLTQLGLAHTLDNNAEAACTTCERGLALNPDDVDCLHLLTINKRRICDWRDLDELSTRLKAAVANGLDTVWPINFISEGPTAAEELNCSRLQARRAHAATAGRQEPWQPFKAAGDGKLRVGFVGYGFGAHPTAILTSAVFEALKDSPIEAHLFALSDEALTQQRQRLMEAAHRFHPVAGMSSLEVARRVREEGVEILVDMDGFSRGARPEIFAHRAAPVQILWLGYPGTSGADFIDYVVADPYVLPASMRKHFSEQPLYLPRFYMSTDPTRVVPAPPSRSACGLPDDHVVYVCFNATYKLNQRSMERMFRVLHGVPKSVLWLQASGRVAERLQHAALDAGIAPERLVFMDKLPHEIYLARYRLADLFLDTEYYNAHTTATDALWAGCPVLTRPGDTFATRVAGSLNHHLGMPEMNVDSDEAFVAAAIRYGLDAELRKATRAKLMHLRTRSSVFDSNGFARDLINLLQKVSAHHRRGGRPAQFRTG</sequence>
<dbReference type="GO" id="GO:0016757">
    <property type="term" value="F:glycosyltransferase activity"/>
    <property type="evidence" value="ECO:0007669"/>
    <property type="project" value="UniProtKB-KW"/>
</dbReference>
<evidence type="ECO:0000313" key="11">
    <source>
        <dbReference type="Proteomes" id="UP001430065"/>
    </source>
</evidence>
<accession>A0ABS2JPF9</accession>